<name>A0A2A6CLV9_PRIPA</name>
<organism evidence="1 2">
    <name type="scientific">Pristionchus pacificus</name>
    <name type="common">Parasitic nematode worm</name>
    <dbReference type="NCBI Taxonomy" id="54126"/>
    <lineage>
        <taxon>Eukaryota</taxon>
        <taxon>Metazoa</taxon>
        <taxon>Ecdysozoa</taxon>
        <taxon>Nematoda</taxon>
        <taxon>Chromadorea</taxon>
        <taxon>Rhabditida</taxon>
        <taxon>Rhabditina</taxon>
        <taxon>Diplogasteromorpha</taxon>
        <taxon>Diplogasteroidea</taxon>
        <taxon>Neodiplogasteridae</taxon>
        <taxon>Pristionchus</taxon>
    </lineage>
</organism>
<sequence>MTMIEMPIGRQSYSMHDLEGIDELWHWIVKENAQHQRNSQKERKINGTKSGEDENPRFRGSSDFLLILSSSSTLVHIIVNFAMFSSIAKLTSLPEDCGGLTKRSVTQLFGALCSVFSAFLIAQIILVTYHFCVNYLPRDSISVSAIATSFSSAIITGAALTIIFLMHFEPAEEYTTASITQIIILLSILIMIDIILSVYFLYHFKHQNITYSSWI</sequence>
<proteinExistence type="predicted"/>
<dbReference type="Proteomes" id="UP000005239">
    <property type="component" value="Unassembled WGS sequence"/>
</dbReference>
<protein>
    <submittedName>
        <fullName evidence="1">Uncharacterized protein</fullName>
    </submittedName>
</protein>
<evidence type="ECO:0000313" key="2">
    <source>
        <dbReference type="Proteomes" id="UP000005239"/>
    </source>
</evidence>
<dbReference type="EnsemblMetazoa" id="PPA40986.1">
    <property type="protein sequence ID" value="PPA40986.1"/>
    <property type="gene ID" value="WBGene00279355"/>
</dbReference>
<accession>A0A2A6CLV9</accession>
<reference evidence="1" key="2">
    <citation type="submission" date="2022-06" db="UniProtKB">
        <authorList>
            <consortium name="EnsemblMetazoa"/>
        </authorList>
    </citation>
    <scope>IDENTIFICATION</scope>
    <source>
        <strain evidence="1">PS312</strain>
    </source>
</reference>
<accession>A0A8R1V039</accession>
<dbReference type="AlphaFoldDB" id="A0A2A6CLV9"/>
<reference evidence="2" key="1">
    <citation type="journal article" date="2008" name="Nat. Genet.">
        <title>The Pristionchus pacificus genome provides a unique perspective on nematode lifestyle and parasitism.</title>
        <authorList>
            <person name="Dieterich C."/>
            <person name="Clifton S.W."/>
            <person name="Schuster L.N."/>
            <person name="Chinwalla A."/>
            <person name="Delehaunty K."/>
            <person name="Dinkelacker I."/>
            <person name="Fulton L."/>
            <person name="Fulton R."/>
            <person name="Godfrey J."/>
            <person name="Minx P."/>
            <person name="Mitreva M."/>
            <person name="Roeseler W."/>
            <person name="Tian H."/>
            <person name="Witte H."/>
            <person name="Yang S.P."/>
            <person name="Wilson R.K."/>
            <person name="Sommer R.J."/>
        </authorList>
    </citation>
    <scope>NUCLEOTIDE SEQUENCE [LARGE SCALE GENOMIC DNA]</scope>
    <source>
        <strain evidence="2">PS312</strain>
    </source>
</reference>
<gene>
    <name evidence="1" type="primary">WBGene00279355</name>
</gene>
<evidence type="ECO:0000313" key="1">
    <source>
        <dbReference type="EnsemblMetazoa" id="PPA40986.1"/>
    </source>
</evidence>
<keyword evidence="2" id="KW-1185">Reference proteome</keyword>